<proteinExistence type="evidence at transcript level"/>
<dbReference type="GO" id="GO:0060271">
    <property type="term" value="P:cilium assembly"/>
    <property type="evidence" value="ECO:0007669"/>
    <property type="project" value="TreeGrafter"/>
</dbReference>
<dbReference type="SUPFAM" id="SSF52833">
    <property type="entry name" value="Thioredoxin-like"/>
    <property type="match status" value="1"/>
</dbReference>
<dbReference type="EMBL" id="AK417187">
    <property type="protein sequence ID" value="BAN20402.1"/>
    <property type="molecule type" value="mRNA"/>
</dbReference>
<name>R4WR93_RIPPE</name>
<keyword evidence="1" id="KW-0732">Signal</keyword>
<dbReference type="Pfam" id="PF00085">
    <property type="entry name" value="Thioredoxin"/>
    <property type="match status" value="1"/>
</dbReference>
<feature type="signal peptide" evidence="1">
    <location>
        <begin position="1"/>
        <end position="18"/>
    </location>
</feature>
<feature type="domain" description="Thioredoxin" evidence="2">
    <location>
        <begin position="76"/>
        <end position="216"/>
    </location>
</feature>
<dbReference type="PROSITE" id="PS51352">
    <property type="entry name" value="THIOREDOXIN_2"/>
    <property type="match status" value="1"/>
</dbReference>
<protein>
    <recommendedName>
        <fullName evidence="2">Thioredoxin domain-containing protein</fullName>
    </recommendedName>
</protein>
<dbReference type="InterPro" id="IPR036249">
    <property type="entry name" value="Thioredoxin-like_sf"/>
</dbReference>
<evidence type="ECO:0000259" key="2">
    <source>
        <dbReference type="PROSITE" id="PS51352"/>
    </source>
</evidence>
<dbReference type="PANTHER" id="PTHR14684:SF2">
    <property type="entry name" value="THIOREDOXIN DOMAIN-CONTAINING PROTEIN 15"/>
    <property type="match status" value="1"/>
</dbReference>
<sequence length="287" mass="32034">MTPYFLLFQCLFISGIYAVKFATSKADEQEVPTDLIAVSKFIKEFHKKLEDDSYPSIKSDMNDRELPALIENISFYTMKTELPDKNVSSLVKCTSKPIGTLTVELVNTTRLSSLLTADPNVTSRLMEGSCLALFFFSPSCPFSCLAAPHFNALPRAFPNIKMAAINAIQHQTFNTQFGIAGVPTLMLFHNGKAAAKFNDSDYTLEMFAKFITRVTGMKAEQKMFASSSDFGGPVPTVLVRETDYVLGLAWAVIILAVAYRVTRLERWHAFVESVAAVWRESNHEHTD</sequence>
<dbReference type="PANTHER" id="PTHR14684">
    <property type="entry name" value="THIOREDOXIN DOMAIN-CONTAINING PROTEIN 15"/>
    <property type="match status" value="1"/>
</dbReference>
<organism evidence="3">
    <name type="scientific">Riptortus pedestris</name>
    <name type="common">Bean bug</name>
    <dbReference type="NCBI Taxonomy" id="329032"/>
    <lineage>
        <taxon>Eukaryota</taxon>
        <taxon>Metazoa</taxon>
        <taxon>Ecdysozoa</taxon>
        <taxon>Arthropoda</taxon>
        <taxon>Hexapoda</taxon>
        <taxon>Insecta</taxon>
        <taxon>Pterygota</taxon>
        <taxon>Neoptera</taxon>
        <taxon>Paraneoptera</taxon>
        <taxon>Hemiptera</taxon>
        <taxon>Heteroptera</taxon>
        <taxon>Panheteroptera</taxon>
        <taxon>Pentatomomorpha</taxon>
        <taxon>Coreoidea</taxon>
        <taxon>Alydidae</taxon>
        <taxon>Riptortus</taxon>
    </lineage>
</organism>
<feature type="chain" id="PRO_5004372705" description="Thioredoxin domain-containing protein" evidence="1">
    <location>
        <begin position="19"/>
        <end position="287"/>
    </location>
</feature>
<evidence type="ECO:0000313" key="3">
    <source>
        <dbReference type="EMBL" id="BAN20402.1"/>
    </source>
</evidence>
<dbReference type="InterPro" id="IPR013766">
    <property type="entry name" value="Thioredoxin_domain"/>
</dbReference>
<dbReference type="Gene3D" id="3.40.30.10">
    <property type="entry name" value="Glutaredoxin"/>
    <property type="match status" value="1"/>
</dbReference>
<dbReference type="AlphaFoldDB" id="R4WR93"/>
<dbReference type="InterPro" id="IPR042418">
    <property type="entry name" value="TXNDC15"/>
</dbReference>
<reference evidence="3" key="1">
    <citation type="journal article" date="2013" name="PLoS ONE">
        <title>Gene expression in gut symbiotic organ of stinkbug affected by extracellular bacterial symbiont.</title>
        <authorList>
            <person name="Futahashi R."/>
            <person name="Tanaka K."/>
            <person name="Tanahashi M."/>
            <person name="Nikoh N."/>
            <person name="Kikuchi Y."/>
            <person name="Lee B.L."/>
            <person name="Fukatsu T."/>
        </authorList>
    </citation>
    <scope>NUCLEOTIDE SEQUENCE</scope>
    <source>
        <tissue evidence="3">Midgut</tissue>
    </source>
</reference>
<dbReference type="GO" id="GO:0005929">
    <property type="term" value="C:cilium"/>
    <property type="evidence" value="ECO:0007669"/>
    <property type="project" value="TreeGrafter"/>
</dbReference>
<accession>R4WR93</accession>
<evidence type="ECO:0000256" key="1">
    <source>
        <dbReference type="SAM" id="SignalP"/>
    </source>
</evidence>